<keyword evidence="4 9" id="KW-0547">Nucleotide-binding</keyword>
<dbReference type="InterPro" id="IPR017441">
    <property type="entry name" value="Protein_kinase_ATP_BS"/>
</dbReference>
<feature type="compositionally biased region" description="Low complexity" evidence="10">
    <location>
        <begin position="987"/>
        <end position="1008"/>
    </location>
</feature>
<evidence type="ECO:0000313" key="13">
    <source>
        <dbReference type="Proteomes" id="UP000799439"/>
    </source>
</evidence>
<evidence type="ECO:0000256" key="8">
    <source>
        <dbReference type="ARBA" id="ARBA00048130"/>
    </source>
</evidence>
<evidence type="ECO:0000256" key="7">
    <source>
        <dbReference type="ARBA" id="ARBA00047919"/>
    </source>
</evidence>
<dbReference type="OrthoDB" id="266718at2759"/>
<dbReference type="GO" id="GO:0004707">
    <property type="term" value="F:MAP kinase activity"/>
    <property type="evidence" value="ECO:0007669"/>
    <property type="project" value="UniProtKB-EC"/>
</dbReference>
<dbReference type="Pfam" id="PF00069">
    <property type="entry name" value="Pkinase"/>
    <property type="match status" value="1"/>
</dbReference>
<keyword evidence="6 9" id="KW-0067">ATP-binding</keyword>
<dbReference type="GO" id="GO:0000196">
    <property type="term" value="P:cell integrity MAPK cascade"/>
    <property type="evidence" value="ECO:0007669"/>
    <property type="project" value="UniProtKB-ARBA"/>
</dbReference>
<dbReference type="SUPFAM" id="SSF56112">
    <property type="entry name" value="Protein kinase-like (PK-like)"/>
    <property type="match status" value="1"/>
</dbReference>
<feature type="binding site" evidence="9">
    <location>
        <position position="1446"/>
    </location>
    <ligand>
        <name>ATP</name>
        <dbReference type="ChEBI" id="CHEBI:30616"/>
    </ligand>
</feature>
<feature type="compositionally biased region" description="Basic and acidic residues" evidence="10">
    <location>
        <begin position="1094"/>
        <end position="1105"/>
    </location>
</feature>
<name>A0A9P4JCX9_9PEZI</name>
<feature type="compositionally biased region" description="Polar residues" evidence="10">
    <location>
        <begin position="309"/>
        <end position="329"/>
    </location>
</feature>
<dbReference type="PANTHER" id="PTHR48016:SF48">
    <property type="entry name" value="SERINE_THREONINE-PROTEIN KINASE BCK1_SLK1_SSP31"/>
    <property type="match status" value="1"/>
</dbReference>
<feature type="compositionally biased region" description="Polar residues" evidence="10">
    <location>
        <begin position="570"/>
        <end position="586"/>
    </location>
</feature>
<feature type="compositionally biased region" description="Low complexity" evidence="10">
    <location>
        <begin position="948"/>
        <end position="958"/>
    </location>
</feature>
<feature type="compositionally biased region" description="Basic and acidic residues" evidence="10">
    <location>
        <begin position="602"/>
        <end position="617"/>
    </location>
</feature>
<comment type="catalytic activity">
    <reaction evidence="7">
        <text>L-threonyl-[protein] + ATP = O-phospho-L-threonyl-[protein] + ADP + H(+)</text>
        <dbReference type="Rhea" id="RHEA:46608"/>
        <dbReference type="Rhea" id="RHEA-COMP:11060"/>
        <dbReference type="Rhea" id="RHEA-COMP:11605"/>
        <dbReference type="ChEBI" id="CHEBI:15378"/>
        <dbReference type="ChEBI" id="CHEBI:30013"/>
        <dbReference type="ChEBI" id="CHEBI:30616"/>
        <dbReference type="ChEBI" id="CHEBI:61977"/>
        <dbReference type="ChEBI" id="CHEBI:456216"/>
        <dbReference type="EC" id="2.7.11.24"/>
    </reaction>
    <physiologicalReaction direction="left-to-right" evidence="7">
        <dbReference type="Rhea" id="RHEA:46609"/>
    </physiologicalReaction>
</comment>
<feature type="compositionally biased region" description="Polar residues" evidence="10">
    <location>
        <begin position="181"/>
        <end position="191"/>
    </location>
</feature>
<feature type="region of interest" description="Disordered" evidence="10">
    <location>
        <begin position="172"/>
        <end position="191"/>
    </location>
</feature>
<evidence type="ECO:0000256" key="3">
    <source>
        <dbReference type="ARBA" id="ARBA00022679"/>
    </source>
</evidence>
<dbReference type="PROSITE" id="PS00108">
    <property type="entry name" value="PROTEIN_KINASE_ST"/>
    <property type="match status" value="1"/>
</dbReference>
<keyword evidence="5" id="KW-0418">Kinase</keyword>
<feature type="compositionally biased region" description="Polar residues" evidence="10">
    <location>
        <begin position="1051"/>
        <end position="1077"/>
    </location>
</feature>
<reference evidence="12" key="1">
    <citation type="journal article" date="2020" name="Stud. Mycol.">
        <title>101 Dothideomycetes genomes: a test case for predicting lifestyles and emergence of pathogens.</title>
        <authorList>
            <person name="Haridas S."/>
            <person name="Albert R."/>
            <person name="Binder M."/>
            <person name="Bloem J."/>
            <person name="Labutti K."/>
            <person name="Salamov A."/>
            <person name="Andreopoulos B."/>
            <person name="Baker S."/>
            <person name="Barry K."/>
            <person name="Bills G."/>
            <person name="Bluhm B."/>
            <person name="Cannon C."/>
            <person name="Castanera R."/>
            <person name="Culley D."/>
            <person name="Daum C."/>
            <person name="Ezra D."/>
            <person name="Gonzalez J."/>
            <person name="Henrissat B."/>
            <person name="Kuo A."/>
            <person name="Liang C."/>
            <person name="Lipzen A."/>
            <person name="Lutzoni F."/>
            <person name="Magnuson J."/>
            <person name="Mondo S."/>
            <person name="Nolan M."/>
            <person name="Ohm R."/>
            <person name="Pangilinan J."/>
            <person name="Park H.-J."/>
            <person name="Ramirez L."/>
            <person name="Alfaro M."/>
            <person name="Sun H."/>
            <person name="Tritt A."/>
            <person name="Yoshinaga Y."/>
            <person name="Zwiers L.-H."/>
            <person name="Turgeon B."/>
            <person name="Goodwin S."/>
            <person name="Spatafora J."/>
            <person name="Crous P."/>
            <person name="Grigoriev I."/>
        </authorList>
    </citation>
    <scope>NUCLEOTIDE SEQUENCE</scope>
    <source>
        <strain evidence="12">CBS 260.36</strain>
    </source>
</reference>
<comment type="catalytic activity">
    <reaction evidence="8">
        <text>L-seryl-[protein] + ATP = O-phospho-L-seryl-[protein] + ADP + H(+)</text>
        <dbReference type="Rhea" id="RHEA:17989"/>
        <dbReference type="Rhea" id="RHEA-COMP:9863"/>
        <dbReference type="Rhea" id="RHEA-COMP:11604"/>
        <dbReference type="ChEBI" id="CHEBI:15378"/>
        <dbReference type="ChEBI" id="CHEBI:29999"/>
        <dbReference type="ChEBI" id="CHEBI:30616"/>
        <dbReference type="ChEBI" id="CHEBI:83421"/>
        <dbReference type="ChEBI" id="CHEBI:456216"/>
        <dbReference type="EC" id="2.7.11.24"/>
    </reaction>
    <physiologicalReaction direction="left-to-right" evidence="8">
        <dbReference type="Rhea" id="RHEA:17990"/>
    </physiologicalReaction>
</comment>
<feature type="compositionally biased region" description="Polar residues" evidence="10">
    <location>
        <begin position="244"/>
        <end position="261"/>
    </location>
</feature>
<feature type="compositionally biased region" description="Basic and acidic residues" evidence="10">
    <location>
        <begin position="817"/>
        <end position="857"/>
    </location>
</feature>
<accession>A0A9P4JCX9</accession>
<evidence type="ECO:0000256" key="10">
    <source>
        <dbReference type="SAM" id="MobiDB-lite"/>
    </source>
</evidence>
<dbReference type="InterPro" id="IPR008271">
    <property type="entry name" value="Ser/Thr_kinase_AS"/>
</dbReference>
<comment type="similarity">
    <text evidence="1">Belongs to the protein kinase superfamily. STE Ser/Thr protein kinase family. MAP kinase kinase kinase subfamily.</text>
</comment>
<feature type="compositionally biased region" description="Acidic residues" evidence="10">
    <location>
        <begin position="1106"/>
        <end position="1116"/>
    </location>
</feature>
<dbReference type="SMART" id="SM00220">
    <property type="entry name" value="S_TKc"/>
    <property type="match status" value="1"/>
</dbReference>
<feature type="region of interest" description="Disordered" evidence="10">
    <location>
        <begin position="1390"/>
        <end position="1409"/>
    </location>
</feature>
<proteinExistence type="inferred from homology"/>
<feature type="compositionally biased region" description="Low complexity" evidence="10">
    <location>
        <begin position="1172"/>
        <end position="1185"/>
    </location>
</feature>
<feature type="region of interest" description="Disordered" evidence="10">
    <location>
        <begin position="206"/>
        <end position="230"/>
    </location>
</feature>
<comment type="caution">
    <text evidence="12">The sequence shown here is derived from an EMBL/GenBank/DDBJ whole genome shotgun (WGS) entry which is preliminary data.</text>
</comment>
<sequence>MSTPQPPYSTSPRPRAHTYADPNAAAAAPQDAYRRNPPTTSTTHPIPGARHVSAAHVDAAGARGYPPPPPPLMTNSHPTANLPPPPPRLNQQHQQHPGMVLPPPPPQGFAWGQQTAYPPLPMNLNREPRAYDPVAYTTIKTMTPMPSFPNMPPPDQPLTSATYIPGGESFGPGVGIPPLHSPTQQPRAQPFFTQPQNNWYHQHDEYAQQPTHNGPPSVSTNAGQTSAWPSDASTYYAHDTYQQPQHQTATLTSQPSYSSGLAPSYHNGSQMSSLQSPSLQHSSSIRHAQPPTPSSKKSIMVLPAKETQEYSSPGPQRTASILDSQSHSNPHLREERHSAEAPPSPHDLAWPIEKVVSWLAANGFSQFWQEAFRALNWDGAHFLDIGRAKTNVSTFHTTLYPQIMKEHTRAGVPLDMNVTRQEGRRALKLIKQLVENGGMQSRHQRQGSMTLPSAGTEEGSPHLGVATPDTINSGEESPGVRLPSSSAAGTNATASAEWRRNHQKTGLGALTNLVSREFDPQTGRSIPSQNALRELNGLRRSSPSNGDMPRGPSPHQSPALRNVRSHEGSHNGSLGDRSSSTETNLTPFHMPGQSSSAASESSNDRAFSDGHRSRSSNEIRSPALRHRLLRKDHDASPTSPADGGTLSTITPSTGRQHGSKPTSATERQFVFATPDGWNYRLIDLSGVDTAEGMRRIICYNLGIADDASVTFHVTAPGQIGHDDALTDSSLLLVRSRLADPLATLKLFVNTGFHNEPGVTAGFSGGFPTSPFNHSTAAPAPPAKDDTSKRGMELKPDDRLGFPRPRASSGYLGSNTDLKSRESVSLPESERITMVEKKAEEYRRETERKQRAYQAERQKHIRKDAGQNAHNPNDPSIRRGEKHIIDFDVRRQSPYETRTGPFSDRRSDQKPAMRSAPKAPSQPSDTARRISIRRQPSSNADSAREELQKQGSGQSTQSSFAREGYPKKSEQRTESLFERRPKALAIVGFGSTNSSKNSNSGGGSRSPRSPITMSPGGQPFLIPDYATDGQDTNGFQEAVRVRPQLELKMPQDTPTAEKSPSVSPSTAHPSKQQNQLTRRGTRKSMYGPSFDIPLEEVKFKSDKPAETIEEDDSDEDLFQVPIASRQPDVKSAVSPGKDSVKGHSPAGFHDTKRDFSPSTSGKDDADIRVEFQPASAGASTSTGSPAEVNKPNKRESFASELWANRPPPEALVEHLDDFFPNVDLDQLVVDDGQAAANSNDASSTENTNLDTIDRANSSWIDFSNSSRTNLSELNENDTLGSEESTLKGKDYFPNVASRSLRKQGFPSRTRSIRDVVKGAYSMSGKNSQVSVSSVGSERAMSGYFAQPLPNRISALKPDTGLHRRKSTKMFGARIEQINPNRGPRLTQLETIPQDTLPTPPTTTAARDNEPQRQPTFKWMRGQLIGKGTFGRVYLGMNTTTGELLAVKQVEVNPKTPNADPNKIRDMVKALDSEIDTMQHLDHVNIVQYLGCERKEYSISIFLEYISGGSIGSVLRKHGKFEESVVSSLTRQTLQGLAYLHREGILHRDLKADNILLDTDGTCKISDFGISKKSRNPYNNDISNSMQGSVFWMAPEVIRAQSTADADADASAQGYSAKVDIWSLGCVVLEMFAGHRPWSREEAVGAIFKLGQKLAPPIPEDVSNVVGPAALSFMYDCFTIDPTERPTAETLLRAPFCFSDPHYNFLDTELYGKIRGAF</sequence>
<dbReference type="FunFam" id="3.30.200.20:FF:000387">
    <property type="entry name" value="Serine/threonine-protein kinase STE11"/>
    <property type="match status" value="1"/>
</dbReference>
<feature type="region of interest" description="Disordered" evidence="10">
    <location>
        <begin position="763"/>
        <end position="1190"/>
    </location>
</feature>
<dbReference type="PANTHER" id="PTHR48016">
    <property type="entry name" value="MAP KINASE KINASE KINASE SSK2-RELATED-RELATED"/>
    <property type="match status" value="1"/>
</dbReference>
<feature type="compositionally biased region" description="Basic and acidic residues" evidence="10">
    <location>
        <begin position="963"/>
        <end position="980"/>
    </location>
</feature>
<dbReference type="GO" id="GO:0005524">
    <property type="term" value="F:ATP binding"/>
    <property type="evidence" value="ECO:0007669"/>
    <property type="project" value="UniProtKB-UniRule"/>
</dbReference>
<evidence type="ECO:0000313" key="12">
    <source>
        <dbReference type="EMBL" id="KAF2157360.1"/>
    </source>
</evidence>
<dbReference type="Proteomes" id="UP000799439">
    <property type="component" value="Unassembled WGS sequence"/>
</dbReference>
<feature type="compositionally biased region" description="Polar residues" evidence="10">
    <location>
        <begin position="522"/>
        <end position="531"/>
    </location>
</feature>
<feature type="compositionally biased region" description="Basic and acidic residues" evidence="10">
    <location>
        <begin position="875"/>
        <end position="892"/>
    </location>
</feature>
<dbReference type="EMBL" id="ML996081">
    <property type="protein sequence ID" value="KAF2157360.1"/>
    <property type="molecule type" value="Genomic_DNA"/>
</dbReference>
<organism evidence="12 13">
    <name type="scientific">Myriangium duriaei CBS 260.36</name>
    <dbReference type="NCBI Taxonomy" id="1168546"/>
    <lineage>
        <taxon>Eukaryota</taxon>
        <taxon>Fungi</taxon>
        <taxon>Dikarya</taxon>
        <taxon>Ascomycota</taxon>
        <taxon>Pezizomycotina</taxon>
        <taxon>Dothideomycetes</taxon>
        <taxon>Dothideomycetidae</taxon>
        <taxon>Myriangiales</taxon>
        <taxon>Myriangiaceae</taxon>
        <taxon>Myriangium</taxon>
    </lineage>
</organism>
<evidence type="ECO:0000259" key="11">
    <source>
        <dbReference type="PROSITE" id="PS50011"/>
    </source>
</evidence>
<feature type="domain" description="Protein kinase" evidence="11">
    <location>
        <begin position="1417"/>
        <end position="1695"/>
    </location>
</feature>
<feature type="region of interest" description="Disordered" evidence="10">
    <location>
        <begin position="1"/>
        <end position="111"/>
    </location>
</feature>
<feature type="compositionally biased region" description="Low complexity" evidence="10">
    <location>
        <begin position="484"/>
        <end position="496"/>
    </location>
</feature>
<dbReference type="InterPro" id="IPR000719">
    <property type="entry name" value="Prot_kinase_dom"/>
</dbReference>
<protein>
    <recommendedName>
        <fullName evidence="2">mitogen-activated protein kinase</fullName>
        <ecNumber evidence="2">2.7.11.24</ecNumber>
    </recommendedName>
</protein>
<dbReference type="GO" id="GO:0004709">
    <property type="term" value="F:MAP kinase kinase kinase activity"/>
    <property type="evidence" value="ECO:0007669"/>
    <property type="project" value="UniProtKB-ARBA"/>
</dbReference>
<feature type="compositionally biased region" description="Basic and acidic residues" evidence="10">
    <location>
        <begin position="1148"/>
        <end position="1168"/>
    </location>
</feature>
<evidence type="ECO:0000256" key="5">
    <source>
        <dbReference type="ARBA" id="ARBA00022777"/>
    </source>
</evidence>
<dbReference type="EC" id="2.7.11.24" evidence="2"/>
<feature type="region of interest" description="Disordered" evidence="10">
    <location>
        <begin position="244"/>
        <end position="346"/>
    </location>
</feature>
<feature type="compositionally biased region" description="Low complexity" evidence="10">
    <location>
        <begin position="19"/>
        <end position="31"/>
    </location>
</feature>
<evidence type="ECO:0000256" key="9">
    <source>
        <dbReference type="PROSITE-ProRule" id="PRU10141"/>
    </source>
</evidence>
<dbReference type="PROSITE" id="PS50011">
    <property type="entry name" value="PROTEIN_KINASE_DOM"/>
    <property type="match status" value="1"/>
</dbReference>
<feature type="compositionally biased region" description="Polar residues" evidence="10">
    <location>
        <begin position="208"/>
        <end position="230"/>
    </location>
</feature>
<feature type="compositionally biased region" description="Low complexity" evidence="10">
    <location>
        <begin position="269"/>
        <end position="283"/>
    </location>
</feature>
<keyword evidence="13" id="KW-1185">Reference proteome</keyword>
<feature type="compositionally biased region" description="Polar residues" evidence="10">
    <location>
        <begin position="438"/>
        <end position="453"/>
    </location>
</feature>
<feature type="region of interest" description="Disordered" evidence="10">
    <location>
        <begin position="518"/>
        <end position="665"/>
    </location>
</feature>
<dbReference type="Gene3D" id="1.10.510.10">
    <property type="entry name" value="Transferase(Phosphotransferase) domain 1"/>
    <property type="match status" value="1"/>
</dbReference>
<dbReference type="InterPro" id="IPR011009">
    <property type="entry name" value="Kinase-like_dom_sf"/>
</dbReference>
<feature type="region of interest" description="Disordered" evidence="10">
    <location>
        <begin position="436"/>
        <end position="502"/>
    </location>
</feature>
<gene>
    <name evidence="12" type="ORF">K461DRAFT_289686</name>
</gene>
<dbReference type="FunFam" id="1.10.510.10:FF:000182">
    <property type="entry name" value="MAP kinase kinase kinase mkh1"/>
    <property type="match status" value="1"/>
</dbReference>
<dbReference type="InterPro" id="IPR050538">
    <property type="entry name" value="MAP_kinase_kinase_kinase"/>
</dbReference>
<feature type="compositionally biased region" description="Polar residues" evidence="10">
    <location>
        <begin position="645"/>
        <end position="665"/>
    </location>
</feature>
<keyword evidence="3" id="KW-0808">Transferase</keyword>
<dbReference type="PROSITE" id="PS00107">
    <property type="entry name" value="PROTEIN_KINASE_ATP"/>
    <property type="match status" value="1"/>
</dbReference>
<evidence type="ECO:0000256" key="1">
    <source>
        <dbReference type="ARBA" id="ARBA00006529"/>
    </source>
</evidence>
<evidence type="ECO:0000256" key="6">
    <source>
        <dbReference type="ARBA" id="ARBA00022840"/>
    </source>
</evidence>
<evidence type="ECO:0000256" key="4">
    <source>
        <dbReference type="ARBA" id="ARBA00022741"/>
    </source>
</evidence>
<feature type="compositionally biased region" description="Basic and acidic residues" evidence="10">
    <location>
        <begin position="782"/>
        <end position="800"/>
    </location>
</feature>
<evidence type="ECO:0000256" key="2">
    <source>
        <dbReference type="ARBA" id="ARBA00012411"/>
    </source>
</evidence>